<feature type="domain" description="Transglutaminase-like" evidence="1">
    <location>
        <begin position="176"/>
        <end position="247"/>
    </location>
</feature>
<name>A0A073J3B4_9RHOB</name>
<dbReference type="GeneID" id="68871015"/>
<gene>
    <name evidence="2" type="ORF">SUH3_18055</name>
</gene>
<dbReference type="AlphaFoldDB" id="A0A073J3B4"/>
<dbReference type="SMART" id="SM00460">
    <property type="entry name" value="TGc"/>
    <property type="match status" value="1"/>
</dbReference>
<dbReference type="OrthoDB" id="9804023at2"/>
<dbReference type="InterPro" id="IPR013589">
    <property type="entry name" value="Bac_transglu_N"/>
</dbReference>
<evidence type="ECO:0000313" key="3">
    <source>
        <dbReference type="Proteomes" id="UP000027746"/>
    </source>
</evidence>
<dbReference type="Proteomes" id="UP000027746">
    <property type="component" value="Unassembled WGS sequence"/>
</dbReference>
<organism evidence="2 3">
    <name type="scientific">Pseudosulfitobacter pseudonitzschiae</name>
    <dbReference type="NCBI Taxonomy" id="1402135"/>
    <lineage>
        <taxon>Bacteria</taxon>
        <taxon>Pseudomonadati</taxon>
        <taxon>Pseudomonadota</taxon>
        <taxon>Alphaproteobacteria</taxon>
        <taxon>Rhodobacterales</taxon>
        <taxon>Roseobacteraceae</taxon>
        <taxon>Pseudosulfitobacter</taxon>
    </lineage>
</organism>
<dbReference type="InterPro" id="IPR002931">
    <property type="entry name" value="Transglutaminase-like"/>
</dbReference>
<dbReference type="InterPro" id="IPR038765">
    <property type="entry name" value="Papain-like_cys_pep_sf"/>
</dbReference>
<reference evidence="2 3" key="1">
    <citation type="submission" date="2014-01" db="EMBL/GenBank/DDBJ databases">
        <title>Sulfitobacter sp. H3 (MCCC 1A00686) Genome Sequencing.</title>
        <authorList>
            <person name="Lai Q."/>
            <person name="Hong Z."/>
        </authorList>
    </citation>
    <scope>NUCLEOTIDE SEQUENCE [LARGE SCALE GENOMIC DNA]</scope>
    <source>
        <strain evidence="2 3">H3</strain>
    </source>
</reference>
<evidence type="ECO:0000313" key="2">
    <source>
        <dbReference type="EMBL" id="KEJ96166.1"/>
    </source>
</evidence>
<comment type="caution">
    <text evidence="2">The sequence shown here is derived from an EMBL/GenBank/DDBJ whole genome shotgun (WGS) entry which is preliminary data.</text>
</comment>
<proteinExistence type="predicted"/>
<evidence type="ECO:0000259" key="1">
    <source>
        <dbReference type="SMART" id="SM00460"/>
    </source>
</evidence>
<dbReference type="EMBL" id="JAMD01000004">
    <property type="protein sequence ID" value="KEJ96166.1"/>
    <property type="molecule type" value="Genomic_DNA"/>
</dbReference>
<dbReference type="PANTHER" id="PTHR33490:SF7">
    <property type="entry name" value="BLR2979 PROTEIN"/>
    <property type="match status" value="1"/>
</dbReference>
<sequence>MEYDIRLVLTHTYHLPAGNGRHVVRVVPRALGQRQQLKLSMLTITPQPSEQFDSVDFFGNQTTTFVHADVHSKMVISMACRVAVQQPAPLLDFPLNAEQLAVELSDLRDMGPLSPTHFLGPSPRLTANSEISAFARDIRRARDSVAATVMRLGEALHGVMTFDATATTVDTNPVDAFKLRRGVCQDYSHIMILALRSLGIPAGYVSGYLRTIPPKGAPRLEGADAMHAWVKAWCGAALGWVEYDPTNCCVVGTDHVVVGYGRDYADVSPDIGHLRSAGNQTTAQSVDVKVVT</sequence>
<protein>
    <submittedName>
        <fullName evidence="2">Transglutaminase</fullName>
    </submittedName>
</protein>
<dbReference type="PANTHER" id="PTHR33490">
    <property type="entry name" value="BLR5614 PROTEIN-RELATED"/>
    <property type="match status" value="1"/>
</dbReference>
<keyword evidence="3" id="KW-1185">Reference proteome</keyword>
<dbReference type="SUPFAM" id="SSF54001">
    <property type="entry name" value="Cysteine proteinases"/>
    <property type="match status" value="1"/>
</dbReference>
<dbReference type="Pfam" id="PF01841">
    <property type="entry name" value="Transglut_core"/>
    <property type="match status" value="1"/>
</dbReference>
<dbReference type="Gene3D" id="3.10.620.30">
    <property type="match status" value="1"/>
</dbReference>
<dbReference type="Pfam" id="PF08379">
    <property type="entry name" value="Bact_transglu_N"/>
    <property type="match status" value="1"/>
</dbReference>
<accession>A0A073J3B4</accession>
<dbReference type="RefSeq" id="WP_037925281.1">
    <property type="nucleotide sequence ID" value="NZ_CP054599.1"/>
</dbReference>